<sequence length="96" mass="10716">MTSASYEIIMNMRVPEGYIETGRFFIGPDKEAACEMFARLQGKPALTGTAMLRMDLVEQEEGIATVIEALGCTLCEVSENMKTILRETFKMLNLES</sequence>
<dbReference type="RefSeq" id="WP_089920079.1">
    <property type="nucleotide sequence ID" value="NZ_FOBB01000011.1"/>
</dbReference>
<keyword evidence="2" id="KW-1185">Reference proteome</keyword>
<proteinExistence type="predicted"/>
<dbReference type="OrthoDB" id="676292at2"/>
<dbReference type="STRING" id="573321.SAMN04488505_11150"/>
<reference evidence="1 2" key="1">
    <citation type="submission" date="2016-10" db="EMBL/GenBank/DDBJ databases">
        <authorList>
            <person name="de Groot N.N."/>
        </authorList>
    </citation>
    <scope>NUCLEOTIDE SEQUENCE [LARGE SCALE GENOMIC DNA]</scope>
    <source>
        <strain evidence="1 2">DSM 21039</strain>
    </source>
</reference>
<evidence type="ECO:0000313" key="2">
    <source>
        <dbReference type="Proteomes" id="UP000198984"/>
    </source>
</evidence>
<dbReference type="EMBL" id="FOBB01000011">
    <property type="protein sequence ID" value="SEN54805.1"/>
    <property type="molecule type" value="Genomic_DNA"/>
</dbReference>
<gene>
    <name evidence="1" type="ORF">SAMN04488505_11150</name>
</gene>
<evidence type="ECO:0000313" key="1">
    <source>
        <dbReference type="EMBL" id="SEN54805.1"/>
    </source>
</evidence>
<name>A0A1H8HFH7_9BACT</name>
<dbReference type="AlphaFoldDB" id="A0A1H8HFH7"/>
<protein>
    <submittedName>
        <fullName evidence="1">Uncharacterized protein</fullName>
    </submittedName>
</protein>
<dbReference type="Proteomes" id="UP000198984">
    <property type="component" value="Unassembled WGS sequence"/>
</dbReference>
<organism evidence="1 2">
    <name type="scientific">Chitinophaga rupis</name>
    <dbReference type="NCBI Taxonomy" id="573321"/>
    <lineage>
        <taxon>Bacteria</taxon>
        <taxon>Pseudomonadati</taxon>
        <taxon>Bacteroidota</taxon>
        <taxon>Chitinophagia</taxon>
        <taxon>Chitinophagales</taxon>
        <taxon>Chitinophagaceae</taxon>
        <taxon>Chitinophaga</taxon>
    </lineage>
</organism>
<accession>A0A1H8HFH7</accession>